<accession>A0A8J8SAC6</accession>
<comment type="similarity">
    <text evidence="2">Belongs to the CPA3 antiporters (TC 2.A.63) subunit C family.</text>
</comment>
<dbReference type="KEGG" id="vgu:HYG85_01285"/>
<dbReference type="InterPro" id="IPR050601">
    <property type="entry name" value="CPA3_antiporter_subunitC"/>
</dbReference>
<dbReference type="PANTHER" id="PTHR34583:SF3">
    <property type="entry name" value="MULTISUBUNIT SODIUM_HYDROGEN ANTIPORTER, MNHC SUBUNIT"/>
    <property type="match status" value="1"/>
</dbReference>
<dbReference type="AlphaFoldDB" id="A0A8J8SAC6"/>
<evidence type="ECO:0000313" key="7">
    <source>
        <dbReference type="EMBL" id="QUH27623.1"/>
    </source>
</evidence>
<evidence type="ECO:0000256" key="4">
    <source>
        <dbReference type="ARBA" id="ARBA00022989"/>
    </source>
</evidence>
<organism evidence="7 8">
    <name type="scientific">Vallitalea guaymasensis</name>
    <dbReference type="NCBI Taxonomy" id="1185412"/>
    <lineage>
        <taxon>Bacteria</taxon>
        <taxon>Bacillati</taxon>
        <taxon>Bacillota</taxon>
        <taxon>Clostridia</taxon>
        <taxon>Lachnospirales</taxon>
        <taxon>Vallitaleaceae</taxon>
        <taxon>Vallitalea</taxon>
    </lineage>
</organism>
<dbReference type="OrthoDB" id="9799219at2"/>
<keyword evidence="4 6" id="KW-1133">Transmembrane helix</keyword>
<evidence type="ECO:0000256" key="6">
    <source>
        <dbReference type="SAM" id="Phobius"/>
    </source>
</evidence>
<dbReference type="Gene3D" id="1.10.287.3510">
    <property type="match status" value="1"/>
</dbReference>
<comment type="subcellular location">
    <subcellularLocation>
        <location evidence="1">Membrane</location>
        <topology evidence="1">Multi-pass membrane protein</topology>
    </subcellularLocation>
</comment>
<dbReference type="GO" id="GO:0016020">
    <property type="term" value="C:membrane"/>
    <property type="evidence" value="ECO:0007669"/>
    <property type="project" value="UniProtKB-SubCell"/>
</dbReference>
<dbReference type="Pfam" id="PF00420">
    <property type="entry name" value="Oxidored_q2"/>
    <property type="match status" value="1"/>
</dbReference>
<name>A0A8J8SAC6_9FIRM</name>
<feature type="transmembrane region" description="Helical" evidence="6">
    <location>
        <begin position="6"/>
        <end position="24"/>
    </location>
</feature>
<dbReference type="InterPro" id="IPR039428">
    <property type="entry name" value="NUOK/Mnh_C1-like"/>
</dbReference>
<dbReference type="Proteomes" id="UP000677305">
    <property type="component" value="Chromosome"/>
</dbReference>
<reference evidence="7 8" key="1">
    <citation type="submission" date="2020-07" db="EMBL/GenBank/DDBJ databases">
        <title>Vallitalea guaymasensis genome.</title>
        <authorList>
            <person name="Postec A."/>
        </authorList>
    </citation>
    <scope>NUCLEOTIDE SEQUENCE [LARGE SCALE GENOMIC DNA]</scope>
    <source>
        <strain evidence="7 8">Ra1766G1</strain>
    </source>
</reference>
<proteinExistence type="inferred from homology"/>
<keyword evidence="8" id="KW-1185">Reference proteome</keyword>
<feature type="transmembrane region" description="Helical" evidence="6">
    <location>
        <begin position="71"/>
        <end position="98"/>
    </location>
</feature>
<gene>
    <name evidence="7" type="ORF">HYG85_01285</name>
</gene>
<evidence type="ECO:0000256" key="2">
    <source>
        <dbReference type="ARBA" id="ARBA00010388"/>
    </source>
</evidence>
<dbReference type="RefSeq" id="WP_113671049.1">
    <property type="nucleotide sequence ID" value="NZ_CP058561.1"/>
</dbReference>
<dbReference type="PANTHER" id="PTHR34583">
    <property type="entry name" value="ANTIPORTER SUBUNIT MNHC2-RELATED"/>
    <property type="match status" value="1"/>
</dbReference>
<dbReference type="EMBL" id="CP058561">
    <property type="protein sequence ID" value="QUH27623.1"/>
    <property type="molecule type" value="Genomic_DNA"/>
</dbReference>
<keyword evidence="5 6" id="KW-0472">Membrane</keyword>
<sequence length="117" mass="12983">MNNIINGETIGIALFFIGMYGLLARRNIIKTIISMGIIQSGIILFFLTINYTDNSIPPIGENIEKVTSDPLPQALMITAVVIGISITAVSLTMFITLYHRYGTTNWYKATKKRGENI</sequence>
<protein>
    <submittedName>
        <fullName evidence="7">Cation:proton antiporter subunit C</fullName>
    </submittedName>
</protein>
<evidence type="ECO:0000256" key="5">
    <source>
        <dbReference type="ARBA" id="ARBA00023136"/>
    </source>
</evidence>
<evidence type="ECO:0000256" key="1">
    <source>
        <dbReference type="ARBA" id="ARBA00004141"/>
    </source>
</evidence>
<keyword evidence="3 6" id="KW-0812">Transmembrane</keyword>
<evidence type="ECO:0000256" key="3">
    <source>
        <dbReference type="ARBA" id="ARBA00022692"/>
    </source>
</evidence>
<evidence type="ECO:0000313" key="8">
    <source>
        <dbReference type="Proteomes" id="UP000677305"/>
    </source>
</evidence>
<feature type="transmembrane region" description="Helical" evidence="6">
    <location>
        <begin position="31"/>
        <end position="51"/>
    </location>
</feature>